<dbReference type="InterPro" id="IPR020846">
    <property type="entry name" value="MFS_dom"/>
</dbReference>
<dbReference type="Pfam" id="PF07690">
    <property type="entry name" value="MFS_1"/>
    <property type="match status" value="1"/>
</dbReference>
<feature type="transmembrane region" description="Helical" evidence="6">
    <location>
        <begin position="511"/>
        <end position="532"/>
    </location>
</feature>
<keyword evidence="2 6" id="KW-0812">Transmembrane</keyword>
<dbReference type="InterPro" id="IPR011701">
    <property type="entry name" value="MFS"/>
</dbReference>
<feature type="transmembrane region" description="Helical" evidence="6">
    <location>
        <begin position="387"/>
        <end position="411"/>
    </location>
</feature>
<dbReference type="PANTHER" id="PTHR23502">
    <property type="entry name" value="MAJOR FACILITATOR SUPERFAMILY"/>
    <property type="match status" value="1"/>
</dbReference>
<feature type="transmembrane region" description="Helical" evidence="6">
    <location>
        <begin position="487"/>
        <end position="505"/>
    </location>
</feature>
<feature type="domain" description="Major facilitator superfamily (MFS) profile" evidence="7">
    <location>
        <begin position="151"/>
        <end position="598"/>
    </location>
</feature>
<dbReference type="PANTHER" id="PTHR23502:SF5">
    <property type="entry name" value="QUINIDINE RESISTANCE PROTEIN 3"/>
    <property type="match status" value="1"/>
</dbReference>
<keyword evidence="4 6" id="KW-0472">Membrane</keyword>
<evidence type="ECO:0000256" key="3">
    <source>
        <dbReference type="ARBA" id="ARBA00022989"/>
    </source>
</evidence>
<proteinExistence type="predicted"/>
<dbReference type="CDD" id="cd17323">
    <property type="entry name" value="MFS_Tpo1_MDR_like"/>
    <property type="match status" value="1"/>
</dbReference>
<feature type="transmembrane region" description="Helical" evidence="6">
    <location>
        <begin position="553"/>
        <end position="571"/>
    </location>
</feature>
<feature type="transmembrane region" description="Helical" evidence="6">
    <location>
        <begin position="151"/>
        <end position="174"/>
    </location>
</feature>
<feature type="transmembrane region" description="Helical" evidence="6">
    <location>
        <begin position="279"/>
        <end position="300"/>
    </location>
</feature>
<sequence length="618" mass="67757">MSQDHDSDTSKTDPDQNLEKIEQQSSSEDDPSRTSTAITHEPDITATAAPASNSEDILNLGQRGRSDSASTQSSSDDDSQRTASDAHDHQVPTHRSRSRGARSRAQSSTRSVQRDAIVVPKSERRGLLARFCLFAEVTNAQDFTRKKKWTITAIVALAGAAAPMGSSIVLPALVDIIAEFHSTATIANLSVAMYMLAMSIFPLWWSSFSETLGRRSIYVISFFLFLVFNILAAVSTSMAMFVVMRLLSGGAAASVQAVGAGTIADVWEVKERGSAMGMFYLGPLCGPLLSPILGGVFAQTLGWRSAQWFLAIFGAILWIFVVLCLPETLRQRKVLATEAEQEVEGEVAEKGYTRPALARTTTTQSVKITSKKYMVMARRAFIDPLRIILYLQFPAVAILVFYASVTFGSLYILNISVQATFSAAPYNYDSIIIGCLYIPNSAGYFLSSVFGGRWVDRIMHREAAKAGRYDERGRLVFIPEDRMKENAWLGAVVYPVSLLAYGWFAKYDINVAAALVANFFFGLGSMLIFALVTTMLTEFMPRKASSGIALNNFVRNIFSCVGSIVTEPLIVAIGNGWLFTGLCVIALSFGCATMFAMKTFGPRWRINMNQRLDKVMGD</sequence>
<evidence type="ECO:0000256" key="1">
    <source>
        <dbReference type="ARBA" id="ARBA00004141"/>
    </source>
</evidence>
<evidence type="ECO:0000256" key="6">
    <source>
        <dbReference type="SAM" id="Phobius"/>
    </source>
</evidence>
<evidence type="ECO:0000256" key="2">
    <source>
        <dbReference type="ARBA" id="ARBA00022692"/>
    </source>
</evidence>
<dbReference type="SUPFAM" id="SSF103473">
    <property type="entry name" value="MFS general substrate transporter"/>
    <property type="match status" value="1"/>
</dbReference>
<evidence type="ECO:0000313" key="8">
    <source>
        <dbReference type="EMBL" id="USW49176.1"/>
    </source>
</evidence>
<dbReference type="Proteomes" id="UP001056384">
    <property type="component" value="Chromosome 2"/>
</dbReference>
<dbReference type="Gene3D" id="1.20.1720.10">
    <property type="entry name" value="Multidrug resistance protein D"/>
    <property type="match status" value="1"/>
</dbReference>
<feature type="transmembrane region" description="Helical" evidence="6">
    <location>
        <begin position="306"/>
        <end position="325"/>
    </location>
</feature>
<dbReference type="AlphaFoldDB" id="A0A9Q9ANG2"/>
<evidence type="ECO:0000256" key="4">
    <source>
        <dbReference type="ARBA" id="ARBA00023136"/>
    </source>
</evidence>
<organism evidence="8 9">
    <name type="scientific">Septoria linicola</name>
    <dbReference type="NCBI Taxonomy" id="215465"/>
    <lineage>
        <taxon>Eukaryota</taxon>
        <taxon>Fungi</taxon>
        <taxon>Dikarya</taxon>
        <taxon>Ascomycota</taxon>
        <taxon>Pezizomycotina</taxon>
        <taxon>Dothideomycetes</taxon>
        <taxon>Dothideomycetidae</taxon>
        <taxon>Mycosphaerellales</taxon>
        <taxon>Mycosphaerellaceae</taxon>
        <taxon>Septoria</taxon>
    </lineage>
</organism>
<feature type="compositionally biased region" description="Basic residues" evidence="5">
    <location>
        <begin position="92"/>
        <end position="102"/>
    </location>
</feature>
<dbReference type="GO" id="GO:0015203">
    <property type="term" value="F:polyamine transmembrane transporter activity"/>
    <property type="evidence" value="ECO:0007669"/>
    <property type="project" value="TreeGrafter"/>
</dbReference>
<dbReference type="Gene3D" id="1.20.1250.20">
    <property type="entry name" value="MFS general substrate transporter like domains"/>
    <property type="match status" value="1"/>
</dbReference>
<gene>
    <name evidence="8" type="ORF">Slin15195_G024950</name>
</gene>
<dbReference type="GO" id="GO:0010509">
    <property type="term" value="P:intracellular polyamine homeostasis"/>
    <property type="evidence" value="ECO:0007669"/>
    <property type="project" value="TreeGrafter"/>
</dbReference>
<reference evidence="8" key="1">
    <citation type="submission" date="2022-06" db="EMBL/GenBank/DDBJ databases">
        <title>Complete genome sequences of two strains of the flax pathogen Septoria linicola.</title>
        <authorList>
            <person name="Lapalu N."/>
            <person name="Simon A."/>
            <person name="Demenou B."/>
            <person name="Paumier D."/>
            <person name="Guillot M.-P."/>
            <person name="Gout L."/>
            <person name="Valade R."/>
        </authorList>
    </citation>
    <scope>NUCLEOTIDE SEQUENCE</scope>
    <source>
        <strain evidence="8">SE15195</strain>
    </source>
</reference>
<feature type="compositionally biased region" description="Basic and acidic residues" evidence="5">
    <location>
        <begin position="78"/>
        <end position="91"/>
    </location>
</feature>
<feature type="transmembrane region" description="Helical" evidence="6">
    <location>
        <begin position="577"/>
        <end position="597"/>
    </location>
</feature>
<dbReference type="PROSITE" id="PS50850">
    <property type="entry name" value="MFS"/>
    <property type="match status" value="1"/>
</dbReference>
<feature type="transmembrane region" description="Helical" evidence="6">
    <location>
        <begin position="186"/>
        <end position="205"/>
    </location>
</feature>
<keyword evidence="9" id="KW-1185">Reference proteome</keyword>
<name>A0A9Q9ANG2_9PEZI</name>
<dbReference type="OrthoDB" id="3936150at2759"/>
<protein>
    <submittedName>
        <fullName evidence="8">Major facilitator superfamily, MFS transporter superfamily</fullName>
    </submittedName>
</protein>
<feature type="compositionally biased region" description="Basic and acidic residues" evidence="5">
    <location>
        <begin position="1"/>
        <end position="22"/>
    </location>
</feature>
<evidence type="ECO:0000256" key="5">
    <source>
        <dbReference type="SAM" id="MobiDB-lite"/>
    </source>
</evidence>
<dbReference type="EMBL" id="CP099419">
    <property type="protein sequence ID" value="USW49176.1"/>
    <property type="molecule type" value="Genomic_DNA"/>
</dbReference>
<feature type="region of interest" description="Disordered" evidence="5">
    <location>
        <begin position="1"/>
        <end position="116"/>
    </location>
</feature>
<feature type="transmembrane region" description="Helical" evidence="6">
    <location>
        <begin position="246"/>
        <end position="267"/>
    </location>
</feature>
<evidence type="ECO:0000313" key="9">
    <source>
        <dbReference type="Proteomes" id="UP001056384"/>
    </source>
</evidence>
<feature type="transmembrane region" description="Helical" evidence="6">
    <location>
        <begin position="217"/>
        <end position="240"/>
    </location>
</feature>
<accession>A0A9Q9ANG2</accession>
<comment type="subcellular location">
    <subcellularLocation>
        <location evidence="1">Membrane</location>
        <topology evidence="1">Multi-pass membrane protein</topology>
    </subcellularLocation>
</comment>
<evidence type="ECO:0000259" key="7">
    <source>
        <dbReference type="PROSITE" id="PS50850"/>
    </source>
</evidence>
<keyword evidence="3 6" id="KW-1133">Transmembrane helix</keyword>
<dbReference type="InterPro" id="IPR036259">
    <property type="entry name" value="MFS_trans_sf"/>
</dbReference>
<feature type="transmembrane region" description="Helical" evidence="6">
    <location>
        <begin position="431"/>
        <end position="451"/>
    </location>
</feature>
<dbReference type="GO" id="GO:0005886">
    <property type="term" value="C:plasma membrane"/>
    <property type="evidence" value="ECO:0007669"/>
    <property type="project" value="TreeGrafter"/>
</dbReference>